<keyword evidence="11" id="KW-0902">Two-component regulatory system</keyword>
<feature type="domain" description="Histidine kinase" evidence="14">
    <location>
        <begin position="778"/>
        <end position="997"/>
    </location>
</feature>
<sequence>MLRPVQIAVVEDSETFRRLYQSLLGGFEHCSVSMYATAEQALPGLQQNPPDLLILDYVLPGMNGLELLQALDGTGVQPQVLLVTAQSDRTLQMQALRMGVTDIISKPLDEVLFQLRVRMLLQGIQERQARLRQEHAMATLSAAAPIGMALLAADGRCISLNPALSRLLGCYPPLSPDYRLGLQLEQMGLQAGSHWLLEEGVGLDAREALLMLPDGREQWLRLHRACTLSPEGERTIWLHVEDIQVTRQLLRQLQESQLRLQFALELTEDGMWEWDIPSGNLLLNQRWLDMLGLDASFPHHVSAWEPLVHPDDVGPAIQRLQAMLDGVAPAYEFEHRLRHRDGHWVWVLGRAKVVVYGPEGKPVRVVGTNVDVSARRNALEASMEMGEKLQMATATAGIGIWELDLESNQSRWDAQTYRLFGTQADDPRSTQTIWNEQLSEADRQRMADNITIARMGDGMVVDEFAVVWPDGSPHVLRVHARVGRKSEGGAGRLIGVNIDVTEDRKREQALAEAEARWRFALEGSGDGVWDWQVQRGDAYLSPRWLQMLGYEADELPMHVGTWLNLLHPEDKPRVLDAVNACIGGVIPHFQFECRMRNKQGGYQWVLDRGTVIERDAAGRAVRMIGTHSDLTRLYDAESALRRSEARLLDITDHFPGVIYQWVYNTRLREGTFTYVSSRHQDLFGIAAEAIMVNDDLFTNCIHPDDRQAYLDSVDAAVAEAGEWRYEGRFRRPDSGQEIWWQGASSPQQEEGLLIYNGVLLDITERKRMERMRDEFVATVSHELRTPLTSILGSLKLADSGQLGDVPAMVAELHRISIRNADRLLLLINDLLDMSKIESGMLSLQLETLPLLPIVQDVMAMNQAYAQSFGVTLLLEAPAGDVTATVDRNRLQQILTNLLSNACKFSPVGEQVVLSLKAQGGQVCLSVTDHGPGIPDSFRHRLFSKFAQADSSDTRQKGGTGLGLVITKALVERMAGQIQVESVPDVETRFSVILPEAAATRTAFATADGIPASAT</sequence>
<dbReference type="Pfam" id="PF00072">
    <property type="entry name" value="Response_reg"/>
    <property type="match status" value="1"/>
</dbReference>
<feature type="domain" description="PAC" evidence="17">
    <location>
        <begin position="331"/>
        <end position="384"/>
    </location>
</feature>
<dbReference type="GO" id="GO:0005886">
    <property type="term" value="C:plasma membrane"/>
    <property type="evidence" value="ECO:0007669"/>
    <property type="project" value="UniProtKB-SubCell"/>
</dbReference>
<keyword evidence="8" id="KW-0547">Nucleotide-binding</keyword>
<dbReference type="InterPro" id="IPR003661">
    <property type="entry name" value="HisK_dim/P_dom"/>
</dbReference>
<dbReference type="InterPro" id="IPR035965">
    <property type="entry name" value="PAS-like_dom_sf"/>
</dbReference>
<proteinExistence type="predicted"/>
<keyword evidence="9" id="KW-0418">Kinase</keyword>
<comment type="subcellular location">
    <subcellularLocation>
        <location evidence="2">Cell membrane</location>
    </subcellularLocation>
    <subcellularLocation>
        <location evidence="3">Membrane raft</location>
        <topology evidence="3">Multi-pass membrane protein</topology>
    </subcellularLocation>
</comment>
<evidence type="ECO:0000256" key="10">
    <source>
        <dbReference type="ARBA" id="ARBA00022840"/>
    </source>
</evidence>
<dbReference type="PROSITE" id="PS50112">
    <property type="entry name" value="PAS"/>
    <property type="match status" value="2"/>
</dbReference>
<dbReference type="RefSeq" id="WP_168877102.1">
    <property type="nucleotide sequence ID" value="NZ_JABAIM010000002.1"/>
</dbReference>
<comment type="caution">
    <text evidence="18">The sequence shown here is derived from an EMBL/GenBank/DDBJ whole genome shotgun (WGS) entry which is preliminary data.</text>
</comment>
<evidence type="ECO:0000256" key="7">
    <source>
        <dbReference type="ARBA" id="ARBA00022679"/>
    </source>
</evidence>
<dbReference type="CDD" id="cd00082">
    <property type="entry name" value="HisKA"/>
    <property type="match status" value="1"/>
</dbReference>
<accession>A0A847S0N5</accession>
<evidence type="ECO:0000259" key="16">
    <source>
        <dbReference type="PROSITE" id="PS50112"/>
    </source>
</evidence>
<dbReference type="FunFam" id="1.10.287.130:FF:000001">
    <property type="entry name" value="Two-component sensor histidine kinase"/>
    <property type="match status" value="1"/>
</dbReference>
<evidence type="ECO:0000256" key="2">
    <source>
        <dbReference type="ARBA" id="ARBA00004236"/>
    </source>
</evidence>
<evidence type="ECO:0000256" key="8">
    <source>
        <dbReference type="ARBA" id="ARBA00022741"/>
    </source>
</evidence>
<protein>
    <recommendedName>
        <fullName evidence="4">histidine kinase</fullName>
        <ecNumber evidence="4">2.7.13.3</ecNumber>
    </recommendedName>
</protein>
<dbReference type="EC" id="2.7.13.3" evidence="4"/>
<evidence type="ECO:0000256" key="6">
    <source>
        <dbReference type="ARBA" id="ARBA00022553"/>
    </source>
</evidence>
<feature type="domain" description="PAC" evidence="17">
    <location>
        <begin position="460"/>
        <end position="512"/>
    </location>
</feature>
<dbReference type="InterPro" id="IPR003594">
    <property type="entry name" value="HATPase_dom"/>
</dbReference>
<dbReference type="PROSITE" id="PS50109">
    <property type="entry name" value="HIS_KIN"/>
    <property type="match status" value="1"/>
</dbReference>
<reference evidence="18 19" key="1">
    <citation type="submission" date="2020-04" db="EMBL/GenBank/DDBJ databases">
        <title>Draft genome of Leeia sp. IMCC25680.</title>
        <authorList>
            <person name="Song J."/>
            <person name="Cho J.-C."/>
        </authorList>
    </citation>
    <scope>NUCLEOTIDE SEQUENCE [LARGE SCALE GENOMIC DNA]</scope>
    <source>
        <strain evidence="18 19">IMCC25680</strain>
    </source>
</reference>
<comment type="catalytic activity">
    <reaction evidence="1">
        <text>ATP + protein L-histidine = ADP + protein N-phospho-L-histidine.</text>
        <dbReference type="EC" id="2.7.13.3"/>
    </reaction>
</comment>
<gene>
    <name evidence="18" type="ORF">HF682_09705</name>
</gene>
<dbReference type="InterPro" id="IPR001789">
    <property type="entry name" value="Sig_transdc_resp-reg_receiver"/>
</dbReference>
<dbReference type="PANTHER" id="PTHR43304">
    <property type="entry name" value="PHYTOCHROME-LIKE PROTEIN CPH1"/>
    <property type="match status" value="1"/>
</dbReference>
<keyword evidence="7" id="KW-0808">Transferase</keyword>
<dbReference type="Gene3D" id="1.10.287.130">
    <property type="match status" value="1"/>
</dbReference>
<evidence type="ECO:0000256" key="9">
    <source>
        <dbReference type="ARBA" id="ARBA00022777"/>
    </source>
</evidence>
<dbReference type="SMART" id="SM00388">
    <property type="entry name" value="HisKA"/>
    <property type="match status" value="1"/>
</dbReference>
<evidence type="ECO:0000256" key="13">
    <source>
        <dbReference type="PROSITE-ProRule" id="PRU00169"/>
    </source>
</evidence>
<dbReference type="SMART" id="SM00387">
    <property type="entry name" value="HATPase_c"/>
    <property type="match status" value="1"/>
</dbReference>
<dbReference type="InterPro" id="IPR011006">
    <property type="entry name" value="CheY-like_superfamily"/>
</dbReference>
<feature type="domain" description="PAS" evidence="16">
    <location>
        <begin position="669"/>
        <end position="720"/>
    </location>
</feature>
<dbReference type="PROSITE" id="PS50113">
    <property type="entry name" value="PAC"/>
    <property type="match status" value="4"/>
</dbReference>
<dbReference type="InterPro" id="IPR036890">
    <property type="entry name" value="HATPase_C_sf"/>
</dbReference>
<dbReference type="InterPro" id="IPR052162">
    <property type="entry name" value="Sensor_kinase/Photoreceptor"/>
</dbReference>
<evidence type="ECO:0000256" key="12">
    <source>
        <dbReference type="ARBA" id="ARBA00023136"/>
    </source>
</evidence>
<dbReference type="GO" id="GO:0000155">
    <property type="term" value="F:phosphorelay sensor kinase activity"/>
    <property type="evidence" value="ECO:0007669"/>
    <property type="project" value="InterPro"/>
</dbReference>
<feature type="modified residue" description="4-aspartylphosphate" evidence="13">
    <location>
        <position position="56"/>
    </location>
</feature>
<dbReference type="InterPro" id="IPR005467">
    <property type="entry name" value="His_kinase_dom"/>
</dbReference>
<dbReference type="PANTHER" id="PTHR43304:SF1">
    <property type="entry name" value="PAC DOMAIN-CONTAINING PROTEIN"/>
    <property type="match status" value="1"/>
</dbReference>
<dbReference type="InterPro" id="IPR004358">
    <property type="entry name" value="Sig_transdc_His_kin-like_C"/>
</dbReference>
<evidence type="ECO:0000313" key="18">
    <source>
        <dbReference type="EMBL" id="NLR75431.1"/>
    </source>
</evidence>
<dbReference type="SMART" id="SM00091">
    <property type="entry name" value="PAS"/>
    <property type="match status" value="5"/>
</dbReference>
<dbReference type="InterPro" id="IPR013655">
    <property type="entry name" value="PAS_fold_3"/>
</dbReference>
<dbReference type="SUPFAM" id="SSF47384">
    <property type="entry name" value="Homodimeric domain of signal transducing histidine kinase"/>
    <property type="match status" value="1"/>
</dbReference>
<keyword evidence="19" id="KW-1185">Reference proteome</keyword>
<keyword evidence="5" id="KW-1003">Cell membrane</keyword>
<feature type="domain" description="PAC" evidence="17">
    <location>
        <begin position="723"/>
        <end position="774"/>
    </location>
</feature>
<dbReference type="InterPro" id="IPR001610">
    <property type="entry name" value="PAC"/>
</dbReference>
<dbReference type="SUPFAM" id="SSF55785">
    <property type="entry name" value="PYP-like sensor domain (PAS domain)"/>
    <property type="match status" value="5"/>
</dbReference>
<evidence type="ECO:0000313" key="19">
    <source>
        <dbReference type="Proteomes" id="UP000587991"/>
    </source>
</evidence>
<dbReference type="Gene3D" id="3.30.450.20">
    <property type="entry name" value="PAS domain"/>
    <property type="match status" value="4"/>
</dbReference>
<dbReference type="Gene3D" id="2.10.70.100">
    <property type="match status" value="1"/>
</dbReference>
<dbReference type="EMBL" id="JABAIM010000002">
    <property type="protein sequence ID" value="NLR75431.1"/>
    <property type="molecule type" value="Genomic_DNA"/>
</dbReference>
<feature type="domain" description="PAC" evidence="17">
    <location>
        <begin position="589"/>
        <end position="642"/>
    </location>
</feature>
<dbReference type="Gene3D" id="3.30.565.10">
    <property type="entry name" value="Histidine kinase-like ATPase, C-terminal domain"/>
    <property type="match status" value="1"/>
</dbReference>
<dbReference type="GO" id="GO:0005524">
    <property type="term" value="F:ATP binding"/>
    <property type="evidence" value="ECO:0007669"/>
    <property type="project" value="UniProtKB-KW"/>
</dbReference>
<dbReference type="GO" id="GO:0045121">
    <property type="term" value="C:membrane raft"/>
    <property type="evidence" value="ECO:0007669"/>
    <property type="project" value="UniProtKB-SubCell"/>
</dbReference>
<dbReference type="Pfam" id="PF00512">
    <property type="entry name" value="HisKA"/>
    <property type="match status" value="1"/>
</dbReference>
<dbReference type="Proteomes" id="UP000587991">
    <property type="component" value="Unassembled WGS sequence"/>
</dbReference>
<dbReference type="CDD" id="cd16922">
    <property type="entry name" value="HATPase_EvgS-ArcB-TorS-like"/>
    <property type="match status" value="1"/>
</dbReference>
<evidence type="ECO:0000256" key="4">
    <source>
        <dbReference type="ARBA" id="ARBA00012438"/>
    </source>
</evidence>
<dbReference type="SMART" id="SM00448">
    <property type="entry name" value="REC"/>
    <property type="match status" value="1"/>
</dbReference>
<evidence type="ECO:0000259" key="14">
    <source>
        <dbReference type="PROSITE" id="PS50109"/>
    </source>
</evidence>
<keyword evidence="6 13" id="KW-0597">Phosphoprotein</keyword>
<evidence type="ECO:0000256" key="11">
    <source>
        <dbReference type="ARBA" id="ARBA00023012"/>
    </source>
</evidence>
<dbReference type="FunFam" id="3.30.565.10:FF:000023">
    <property type="entry name" value="PAS domain-containing sensor histidine kinase"/>
    <property type="match status" value="1"/>
</dbReference>
<keyword evidence="12" id="KW-0472">Membrane</keyword>
<evidence type="ECO:0000259" key="15">
    <source>
        <dbReference type="PROSITE" id="PS50110"/>
    </source>
</evidence>
<dbReference type="SMART" id="SM00086">
    <property type="entry name" value="PAC"/>
    <property type="match status" value="4"/>
</dbReference>
<dbReference type="SUPFAM" id="SSF55874">
    <property type="entry name" value="ATPase domain of HSP90 chaperone/DNA topoisomerase II/histidine kinase"/>
    <property type="match status" value="1"/>
</dbReference>
<dbReference type="InterPro" id="IPR000014">
    <property type="entry name" value="PAS"/>
</dbReference>
<evidence type="ECO:0000256" key="3">
    <source>
        <dbReference type="ARBA" id="ARBA00004314"/>
    </source>
</evidence>
<evidence type="ECO:0000256" key="5">
    <source>
        <dbReference type="ARBA" id="ARBA00022475"/>
    </source>
</evidence>
<dbReference type="InterPro" id="IPR036097">
    <property type="entry name" value="HisK_dim/P_sf"/>
</dbReference>
<feature type="domain" description="PAS" evidence="16">
    <location>
        <begin position="513"/>
        <end position="585"/>
    </location>
</feature>
<evidence type="ECO:0000259" key="17">
    <source>
        <dbReference type="PROSITE" id="PS50113"/>
    </source>
</evidence>
<dbReference type="PRINTS" id="PR00344">
    <property type="entry name" value="BCTRLSENSOR"/>
</dbReference>
<dbReference type="Gene3D" id="3.40.50.2300">
    <property type="match status" value="1"/>
</dbReference>
<name>A0A847S0N5_9NEIS</name>
<dbReference type="Pfam" id="PF02518">
    <property type="entry name" value="HATPase_c"/>
    <property type="match status" value="1"/>
</dbReference>
<evidence type="ECO:0000256" key="1">
    <source>
        <dbReference type="ARBA" id="ARBA00000085"/>
    </source>
</evidence>
<dbReference type="AlphaFoldDB" id="A0A847S0N5"/>
<dbReference type="NCBIfam" id="TIGR00229">
    <property type="entry name" value="sensory_box"/>
    <property type="match status" value="3"/>
</dbReference>
<dbReference type="SUPFAM" id="SSF52172">
    <property type="entry name" value="CheY-like"/>
    <property type="match status" value="1"/>
</dbReference>
<dbReference type="Pfam" id="PF08447">
    <property type="entry name" value="PAS_3"/>
    <property type="match status" value="4"/>
</dbReference>
<dbReference type="CDD" id="cd00130">
    <property type="entry name" value="PAS"/>
    <property type="match status" value="4"/>
</dbReference>
<dbReference type="PROSITE" id="PS50110">
    <property type="entry name" value="RESPONSE_REGULATORY"/>
    <property type="match status" value="1"/>
</dbReference>
<keyword evidence="10" id="KW-0067">ATP-binding</keyword>
<organism evidence="18 19">
    <name type="scientific">Leeia aquatica</name>
    <dbReference type="NCBI Taxonomy" id="2725557"/>
    <lineage>
        <taxon>Bacteria</taxon>
        <taxon>Pseudomonadati</taxon>
        <taxon>Pseudomonadota</taxon>
        <taxon>Betaproteobacteria</taxon>
        <taxon>Neisseriales</taxon>
        <taxon>Leeiaceae</taxon>
        <taxon>Leeia</taxon>
    </lineage>
</organism>
<feature type="domain" description="Response regulatory" evidence="15">
    <location>
        <begin position="6"/>
        <end position="121"/>
    </location>
</feature>
<dbReference type="InterPro" id="IPR000700">
    <property type="entry name" value="PAS-assoc_C"/>
</dbReference>